<accession>A0A9P7GR16</accession>
<comment type="similarity">
    <text evidence="2">Belongs to the CLASP family.</text>
</comment>
<feature type="compositionally biased region" description="Polar residues" evidence="7">
    <location>
        <begin position="672"/>
        <end position="694"/>
    </location>
</feature>
<feature type="region of interest" description="Disordered" evidence="7">
    <location>
        <begin position="1212"/>
        <end position="1248"/>
    </location>
</feature>
<dbReference type="PANTHER" id="PTHR21567">
    <property type="entry name" value="CLASP"/>
    <property type="match status" value="1"/>
</dbReference>
<evidence type="ECO:0000256" key="5">
    <source>
        <dbReference type="ARBA" id="ARBA00022776"/>
    </source>
</evidence>
<evidence type="ECO:0000256" key="1">
    <source>
        <dbReference type="ARBA" id="ARBA00004186"/>
    </source>
</evidence>
<dbReference type="GO" id="GO:0051301">
    <property type="term" value="P:cell division"/>
    <property type="evidence" value="ECO:0007669"/>
    <property type="project" value="UniProtKB-KW"/>
</dbReference>
<keyword evidence="4" id="KW-0493">Microtubule</keyword>
<dbReference type="Pfam" id="PF12348">
    <property type="entry name" value="CLASP_N"/>
    <property type="match status" value="1"/>
</dbReference>
<dbReference type="OrthoDB" id="46159at2759"/>
<dbReference type="GO" id="GO:0090307">
    <property type="term" value="P:mitotic spindle assembly"/>
    <property type="evidence" value="ECO:0007669"/>
    <property type="project" value="TreeGrafter"/>
</dbReference>
<evidence type="ECO:0000313" key="9">
    <source>
        <dbReference type="EMBL" id="KAG5654454.1"/>
    </source>
</evidence>
<evidence type="ECO:0000313" key="10">
    <source>
        <dbReference type="Proteomes" id="UP000717328"/>
    </source>
</evidence>
<evidence type="ECO:0000256" key="2">
    <source>
        <dbReference type="ARBA" id="ARBA00009549"/>
    </source>
</evidence>
<evidence type="ECO:0000256" key="3">
    <source>
        <dbReference type="ARBA" id="ARBA00022618"/>
    </source>
</evidence>
<keyword evidence="6" id="KW-0175">Coiled coil</keyword>
<feature type="coiled-coil region" evidence="6">
    <location>
        <begin position="255"/>
        <end position="289"/>
    </location>
</feature>
<dbReference type="InterPro" id="IPR016024">
    <property type="entry name" value="ARM-type_fold"/>
</dbReference>
<dbReference type="EMBL" id="JABCKI010000007">
    <property type="protein sequence ID" value="KAG5654454.1"/>
    <property type="molecule type" value="Genomic_DNA"/>
</dbReference>
<reference evidence="9" key="1">
    <citation type="submission" date="2021-02" db="EMBL/GenBank/DDBJ databases">
        <authorList>
            <person name="Nieuwenhuis M."/>
            <person name="Van De Peppel L.J.J."/>
        </authorList>
    </citation>
    <scope>NUCLEOTIDE SEQUENCE</scope>
    <source>
        <strain evidence="9">D49</strain>
    </source>
</reference>
<dbReference type="InterPro" id="IPR034085">
    <property type="entry name" value="TOG"/>
</dbReference>
<dbReference type="GO" id="GO:0005876">
    <property type="term" value="C:spindle microtubule"/>
    <property type="evidence" value="ECO:0007669"/>
    <property type="project" value="TreeGrafter"/>
</dbReference>
<feature type="region of interest" description="Disordered" evidence="7">
    <location>
        <begin position="641"/>
        <end position="709"/>
    </location>
</feature>
<protein>
    <recommendedName>
        <fullName evidence="8">TOG domain-containing protein</fullName>
    </recommendedName>
</protein>
<name>A0A9P7GR16_9AGAR</name>
<feature type="compositionally biased region" description="Low complexity" evidence="7">
    <location>
        <begin position="299"/>
        <end position="315"/>
    </location>
</feature>
<feature type="domain" description="TOG" evidence="8">
    <location>
        <begin position="734"/>
        <end position="964"/>
    </location>
</feature>
<evidence type="ECO:0000259" key="8">
    <source>
        <dbReference type="SMART" id="SM01349"/>
    </source>
</evidence>
<dbReference type="InterPro" id="IPR024395">
    <property type="entry name" value="CLASP_N_dom"/>
</dbReference>
<feature type="compositionally biased region" description="Low complexity" evidence="7">
    <location>
        <begin position="1140"/>
        <end position="1149"/>
    </location>
</feature>
<dbReference type="Gene3D" id="1.25.10.10">
    <property type="entry name" value="Leucine-rich Repeat Variant"/>
    <property type="match status" value="2"/>
</dbReference>
<dbReference type="PANTHER" id="PTHR21567:SF9">
    <property type="entry name" value="CLIP-ASSOCIATING PROTEIN"/>
    <property type="match status" value="1"/>
</dbReference>
<dbReference type="GO" id="GO:0008017">
    <property type="term" value="F:microtubule binding"/>
    <property type="evidence" value="ECO:0007669"/>
    <property type="project" value="TreeGrafter"/>
</dbReference>
<evidence type="ECO:0000256" key="7">
    <source>
        <dbReference type="SAM" id="MobiDB-lite"/>
    </source>
</evidence>
<comment type="caution">
    <text evidence="9">The sequence shown here is derived from an EMBL/GenBank/DDBJ whole genome shotgun (WGS) entry which is preliminary data.</text>
</comment>
<dbReference type="SUPFAM" id="SSF48371">
    <property type="entry name" value="ARM repeat"/>
    <property type="match status" value="1"/>
</dbReference>
<keyword evidence="10" id="KW-1185">Reference proteome</keyword>
<evidence type="ECO:0000256" key="4">
    <source>
        <dbReference type="ARBA" id="ARBA00022701"/>
    </source>
</evidence>
<feature type="compositionally biased region" description="Polar residues" evidence="7">
    <location>
        <begin position="1218"/>
        <end position="1248"/>
    </location>
</feature>
<dbReference type="GO" id="GO:0005881">
    <property type="term" value="C:cytoplasmic microtubule"/>
    <property type="evidence" value="ECO:0007669"/>
    <property type="project" value="TreeGrafter"/>
</dbReference>
<feature type="region of interest" description="Disordered" evidence="7">
    <location>
        <begin position="289"/>
        <end position="350"/>
    </location>
</feature>
<keyword evidence="3" id="KW-0132">Cell division</keyword>
<dbReference type="SMART" id="SM01349">
    <property type="entry name" value="TOG"/>
    <property type="match status" value="1"/>
</dbReference>
<dbReference type="InterPro" id="IPR011989">
    <property type="entry name" value="ARM-like"/>
</dbReference>
<feature type="compositionally biased region" description="Low complexity" evidence="7">
    <location>
        <begin position="1059"/>
        <end position="1090"/>
    </location>
</feature>
<feature type="region of interest" description="Disordered" evidence="7">
    <location>
        <begin position="1131"/>
        <end position="1154"/>
    </location>
</feature>
<keyword evidence="5" id="KW-0498">Mitosis</keyword>
<proteinExistence type="inferred from homology"/>
<dbReference type="GO" id="GO:1990023">
    <property type="term" value="C:mitotic spindle midzone"/>
    <property type="evidence" value="ECO:0007669"/>
    <property type="project" value="TreeGrafter"/>
</dbReference>
<feature type="region of interest" description="Disordered" evidence="7">
    <location>
        <begin position="1423"/>
        <end position="1442"/>
    </location>
</feature>
<feature type="compositionally biased region" description="Polar residues" evidence="7">
    <location>
        <begin position="1036"/>
        <end position="1050"/>
    </location>
</feature>
<feature type="region of interest" description="Disordered" evidence="7">
    <location>
        <begin position="1002"/>
        <end position="1119"/>
    </location>
</feature>
<organism evidence="9 10">
    <name type="scientific">Sphagnurus paluster</name>
    <dbReference type="NCBI Taxonomy" id="117069"/>
    <lineage>
        <taxon>Eukaryota</taxon>
        <taxon>Fungi</taxon>
        <taxon>Dikarya</taxon>
        <taxon>Basidiomycota</taxon>
        <taxon>Agaricomycotina</taxon>
        <taxon>Agaricomycetes</taxon>
        <taxon>Agaricomycetidae</taxon>
        <taxon>Agaricales</taxon>
        <taxon>Tricholomatineae</taxon>
        <taxon>Lyophyllaceae</taxon>
        <taxon>Sphagnurus</taxon>
    </lineage>
</organism>
<feature type="compositionally biased region" description="Low complexity" evidence="7">
    <location>
        <begin position="1108"/>
        <end position="1117"/>
    </location>
</feature>
<feature type="compositionally biased region" description="Polar residues" evidence="7">
    <location>
        <begin position="319"/>
        <end position="349"/>
    </location>
</feature>
<gene>
    <name evidence="9" type="ORF">H0H81_001953</name>
</gene>
<reference evidence="9" key="2">
    <citation type="submission" date="2021-10" db="EMBL/GenBank/DDBJ databases">
        <title>Phylogenomics reveals ancestral predisposition of the termite-cultivated fungus Termitomyces towards a domesticated lifestyle.</title>
        <authorList>
            <person name="Auxier B."/>
            <person name="Grum-Grzhimaylo A."/>
            <person name="Cardenas M.E."/>
            <person name="Lodge J.D."/>
            <person name="Laessoe T."/>
            <person name="Pedersen O."/>
            <person name="Smith M.E."/>
            <person name="Kuyper T.W."/>
            <person name="Franco-Molano E.A."/>
            <person name="Baroni T.J."/>
            <person name="Aanen D.K."/>
        </authorList>
    </citation>
    <scope>NUCLEOTIDE SEQUENCE</scope>
    <source>
        <strain evidence="9">D49</strain>
    </source>
</reference>
<dbReference type="GO" id="GO:0005815">
    <property type="term" value="C:microtubule organizing center"/>
    <property type="evidence" value="ECO:0007669"/>
    <property type="project" value="TreeGrafter"/>
</dbReference>
<comment type="subcellular location">
    <subcellularLocation>
        <location evidence="1">Cytoplasm</location>
        <location evidence="1">Cytoskeleton</location>
        <location evidence="1">Spindle</location>
    </subcellularLocation>
</comment>
<keyword evidence="5" id="KW-0131">Cell cycle</keyword>
<sequence length="1699" mass="185623">MAPVRHPVAQEKDETDPSKVIENVFNGKQQIVSHQGVSQYQRRHSPDAGRSACGLAAVNCARLIFGQEDGGLVGDDLIRWVLSRRAAEEITSICDYWAKPSHLDVEDILRIPLFDASLALVREPTYSSQCDFAGDMENASTDGSSAVVITKPPEIIVCLKIPTARGNVSLIFDSHIRSNHPLGAGFILTRSINQSARYLAGLFKMEKSSSKEKDGLMQWQMDLLRQFCGHILTSRKPSGINAKEAQLLLEPSMSILTLNSEMNDLRDRNSSLTAELEQTKKELYKIQSEARRKCEQGAKSKNSNGRSRGGRNSNRFNAIASSSFSNLEVSSQDGRVQRSQRNTEAQQQYESDHAIALQLHDAFIVEEGLRYEEEHKRLSTERESLLQKTSTEFHCELSARPFLMEPDTSRLEKLVNQCRSNDVDVKVDALAKLQVEFESGIEINDADGLLSRFAPLAPLTRVTLSWPSSTLQQPASISFVLNIFPGGVIERLGDKEKAQLKARETLVILGGLAFRTGSVSSMSMKSRDKGPETPLMIFERFMKEAGLGSKVWKVREQSILTLIHIRRAHHQFPIRPYLALLVDCLEDTDAHVRECARPSVVELFTGPGVTDGARADLKKELTKKGVRKTIVDGVLSKLLGGSVSSNPQSRDGSENGDALGTKPKEYIPPSMALQSRRPTVSNQTSGLSRTTSHGSAKDISRPNSRTAMVGLSVPPAPANETIDIQSVYIASTKDLENEFAAMLKPFEGKETEHNWAAREQAIVRVRGMLKGDVHLRYTDMFLTSLKEGFIQWSLKTLMSLRTTVAANTASLYSEMAIALGPALDPFCEIMLQNLLKMAGFTKKIAAQQSQASVTAIIAHTSAQPRVITPLLWLTLQEKTVQARTYAVGHLKQYVEVHGLRSKNAIENSVGLENIEKSTRKAILDANPAVRESARILFWVFEEVWPERGLVILEGLEMSARKQVEKVCPKPELMGKLPPVTPKNIKKQSVAAAIAASRAKAKAIATAPPTLRHQATSGSHVPPPRRPGSPGLSSSRTTVARPTSPLRISSSPPAPIQTGRVRTTSIVSRSVSATAAPSRSRSVSGSSNGSNHVATPPSPAHSTSHRRASSPLAASALSVNRPSTIRKAIQTALPASPPSPGTQGSPTPRSNANGHSRAAVAIPIPRQSMLSLQMLNGDDESLLMAQVVPIPDDSDSEGDNSINLMSFSAPYEMYPPLTPQTKKATNKNSMSPKSNDSKPTAVSNALSSGSIADMADRPVVEDALRARAEQAESAAERLLELVDPEEDLHHPMIPASLLVGSSNGHTVVKAKTKPTPLPIKQNRAAAPATPVNKNAAIMRQAAMFQDSPARHEQSSSSLMDILQGHRHETGWWLKRKALVAQAKPLRAKQPEDVAMELQGYITALVEGDPGVLTLQKLVQFSLENPVSSTSPPPSPGPGLLGSPSPFFDSSKSFPTIHTDLWEINKNFERLFNALIQFLEPTKSEDEIEHGLILLWEMLENQGRYLEGRESDLFSVLLRVRYCNKLDVLEATNTIRDALTASIEPVYGITTMHASLRAFHAEATPTSSDEDVKSAAYAFGLIALGKFILRLPAEIAEEEIPRLKATLISSLNDKSSLIVRESAAASIIAAQLVLRDETQLFALLDGLADEKKNLLTYLFDKHGARGLTATMNSLGIDRLEKEIRRLDTRTSTPSRPTALVQ</sequence>
<dbReference type="Proteomes" id="UP000717328">
    <property type="component" value="Unassembled WGS sequence"/>
</dbReference>
<feature type="compositionally biased region" description="Basic and acidic residues" evidence="7">
    <location>
        <begin position="289"/>
        <end position="298"/>
    </location>
</feature>
<evidence type="ECO:0000256" key="6">
    <source>
        <dbReference type="SAM" id="Coils"/>
    </source>
</evidence>